<sequence>MTHILVYVYLLARLTSICKTHNEELNSLEEAKDPDRILNFYLESRSLINSFNQIYSVPILVFLCSNFVLFVFIFNMKGHDIIVQIATFIYTGYFLLQMFLIFLSGEHFKNATSEYFDILLTQNPMLSNPQTRYLAISLDVLKPRLCVYAGNYLELNLGTFFTSICFNDESSGDKAPSIRTVFNWFNEFKLGKINLEDEPRSGRPPTTIRSNNYVSAVREKCGHWIGSNQDIINDNLK</sequence>
<keyword evidence="3" id="KW-1185">Reference proteome</keyword>
<reference evidence="2 3" key="1">
    <citation type="submission" date="2022-01" db="EMBL/GenBank/DDBJ databases">
        <title>A chromosomal length assembly of Cordylochernes scorpioides.</title>
        <authorList>
            <person name="Zeh D."/>
            <person name="Zeh J."/>
        </authorList>
    </citation>
    <scope>NUCLEOTIDE SEQUENCE [LARGE SCALE GENOMIC DNA]</scope>
    <source>
        <strain evidence="2">IN4F17</strain>
        <tissue evidence="2">Whole Body</tissue>
    </source>
</reference>
<dbReference type="EMBL" id="CP092863">
    <property type="protein sequence ID" value="UYV61302.1"/>
    <property type="molecule type" value="Genomic_DNA"/>
</dbReference>
<feature type="transmembrane region" description="Helical" evidence="1">
    <location>
        <begin position="54"/>
        <end position="75"/>
    </location>
</feature>
<gene>
    <name evidence="2" type="ORF">LAZ67_1004275</name>
</gene>
<proteinExistence type="predicted"/>
<accession>A0ABY6JXD0</accession>
<keyword evidence="1" id="KW-0472">Membrane</keyword>
<name>A0ABY6JXD0_9ARAC</name>
<dbReference type="Proteomes" id="UP001235939">
    <property type="component" value="Chromosome 01"/>
</dbReference>
<evidence type="ECO:0000313" key="3">
    <source>
        <dbReference type="Proteomes" id="UP001235939"/>
    </source>
</evidence>
<organism evidence="2 3">
    <name type="scientific">Cordylochernes scorpioides</name>
    <dbReference type="NCBI Taxonomy" id="51811"/>
    <lineage>
        <taxon>Eukaryota</taxon>
        <taxon>Metazoa</taxon>
        <taxon>Ecdysozoa</taxon>
        <taxon>Arthropoda</taxon>
        <taxon>Chelicerata</taxon>
        <taxon>Arachnida</taxon>
        <taxon>Pseudoscorpiones</taxon>
        <taxon>Cheliferoidea</taxon>
        <taxon>Chernetidae</taxon>
        <taxon>Cordylochernes</taxon>
    </lineage>
</organism>
<evidence type="ECO:0000313" key="2">
    <source>
        <dbReference type="EMBL" id="UYV61302.1"/>
    </source>
</evidence>
<feature type="transmembrane region" description="Helical" evidence="1">
    <location>
        <begin position="81"/>
        <end position="103"/>
    </location>
</feature>
<protein>
    <submittedName>
        <fullName evidence="2">Uncharacterized protein</fullName>
    </submittedName>
</protein>
<evidence type="ECO:0000256" key="1">
    <source>
        <dbReference type="SAM" id="Phobius"/>
    </source>
</evidence>
<keyword evidence="1" id="KW-1133">Transmembrane helix</keyword>
<keyword evidence="1" id="KW-0812">Transmembrane</keyword>